<name>A0ACC0WUC2_9STRA</name>
<sequence length="76" mass="8594">MSGNMDKRATDIEESDEILQAIFDNLEDMKTVLHRGKKRIVPSTSPRLGKGSPVAASYPYIQRNTEELRLFGQQLT</sequence>
<dbReference type="Proteomes" id="UP001163321">
    <property type="component" value="Chromosome 1"/>
</dbReference>
<protein>
    <submittedName>
        <fullName evidence="1">Uncharacterized protein</fullName>
    </submittedName>
</protein>
<gene>
    <name evidence="1" type="ORF">PsorP6_001726</name>
</gene>
<evidence type="ECO:0000313" key="2">
    <source>
        <dbReference type="Proteomes" id="UP001163321"/>
    </source>
</evidence>
<dbReference type="EMBL" id="CM047580">
    <property type="protein sequence ID" value="KAI9922372.1"/>
    <property type="molecule type" value="Genomic_DNA"/>
</dbReference>
<organism evidence="1 2">
    <name type="scientific">Peronosclerospora sorghi</name>
    <dbReference type="NCBI Taxonomy" id="230839"/>
    <lineage>
        <taxon>Eukaryota</taxon>
        <taxon>Sar</taxon>
        <taxon>Stramenopiles</taxon>
        <taxon>Oomycota</taxon>
        <taxon>Peronosporomycetes</taxon>
        <taxon>Peronosporales</taxon>
        <taxon>Peronosporaceae</taxon>
        <taxon>Peronosclerospora</taxon>
    </lineage>
</organism>
<accession>A0ACC0WUC2</accession>
<comment type="caution">
    <text evidence="1">The sequence shown here is derived from an EMBL/GenBank/DDBJ whole genome shotgun (WGS) entry which is preliminary data.</text>
</comment>
<reference evidence="1 2" key="1">
    <citation type="journal article" date="2022" name="bioRxiv">
        <title>The genome of the oomycete Peronosclerospora sorghi, a cosmopolitan pathogen of maize and sorghum, is inflated with dispersed pseudogenes.</title>
        <authorList>
            <person name="Fletcher K."/>
            <person name="Martin F."/>
            <person name="Isakeit T."/>
            <person name="Cavanaugh K."/>
            <person name="Magill C."/>
            <person name="Michelmore R."/>
        </authorList>
    </citation>
    <scope>NUCLEOTIDE SEQUENCE [LARGE SCALE GENOMIC DNA]</scope>
    <source>
        <strain evidence="1">P6</strain>
    </source>
</reference>
<proteinExistence type="predicted"/>
<keyword evidence="2" id="KW-1185">Reference proteome</keyword>
<evidence type="ECO:0000313" key="1">
    <source>
        <dbReference type="EMBL" id="KAI9922372.1"/>
    </source>
</evidence>